<sequence length="62" mass="7270">MRWRLQETHQRKGLTLPKFETLAKCVLLKGTLLSFRKETEKNGRRLRRILIKKGYEKGGGSL</sequence>
<dbReference type="Proteomes" id="UP000005391">
    <property type="component" value="Unassembled WGS sequence"/>
</dbReference>
<gene>
    <name evidence="1" type="ORF">HMPREF1977_1300</name>
</gene>
<dbReference type="HOGENOM" id="CLU_200301_1_1_10"/>
<comment type="caution">
    <text evidence="1">The sequence shown here is derived from an EMBL/GenBank/DDBJ whole genome shotgun (WGS) entry which is preliminary data.</text>
</comment>
<evidence type="ECO:0000313" key="2">
    <source>
        <dbReference type="Proteomes" id="UP000005391"/>
    </source>
</evidence>
<organism evidence="1 2">
    <name type="scientific">Capnocytophaga ochracea F0287</name>
    <dbReference type="NCBI Taxonomy" id="873517"/>
    <lineage>
        <taxon>Bacteria</taxon>
        <taxon>Pseudomonadati</taxon>
        <taxon>Bacteroidota</taxon>
        <taxon>Flavobacteriia</taxon>
        <taxon>Flavobacteriales</taxon>
        <taxon>Flavobacteriaceae</taxon>
        <taxon>Capnocytophaga</taxon>
    </lineage>
</organism>
<evidence type="ECO:0000313" key="1">
    <source>
        <dbReference type="EMBL" id="EFS97317.1"/>
    </source>
</evidence>
<proteinExistence type="predicted"/>
<name>E4MSC7_CAPOC</name>
<dbReference type="AlphaFoldDB" id="E4MSC7"/>
<accession>E4MSC7</accession>
<reference evidence="1 2" key="1">
    <citation type="submission" date="2010-10" db="EMBL/GenBank/DDBJ databases">
        <authorList>
            <person name="Muzny D."/>
            <person name="Qin X."/>
            <person name="Deng J."/>
            <person name="Jiang H."/>
            <person name="Liu Y."/>
            <person name="Qu J."/>
            <person name="Song X.-Z."/>
            <person name="Zhang L."/>
            <person name="Thornton R."/>
            <person name="Coyle M."/>
            <person name="Francisco L."/>
            <person name="Jackson L."/>
            <person name="Javaid M."/>
            <person name="Korchina V."/>
            <person name="Kovar C."/>
            <person name="Mata R."/>
            <person name="Mathew T."/>
            <person name="Ngo R."/>
            <person name="Nguyen L."/>
            <person name="Nguyen N."/>
            <person name="Okwuonu G."/>
            <person name="Ongeri F."/>
            <person name="Pham C."/>
            <person name="Simmons D."/>
            <person name="Wilczek-Boney K."/>
            <person name="Hale W."/>
            <person name="Jakkamsetti A."/>
            <person name="Pham P."/>
            <person name="Ruth R."/>
            <person name="San Lucas F."/>
            <person name="Warren J."/>
            <person name="Zhang J."/>
            <person name="Zhao Z."/>
            <person name="Zhou C."/>
            <person name="Zhu D."/>
            <person name="Lee S."/>
            <person name="Bess C."/>
            <person name="Blankenburg K."/>
            <person name="Forbes L."/>
            <person name="Fu Q."/>
            <person name="Gubbala S."/>
            <person name="Hirani K."/>
            <person name="Jayaseelan J.C."/>
            <person name="Lara F."/>
            <person name="Munidasa M."/>
            <person name="Palculict T."/>
            <person name="Patil S."/>
            <person name="Pu L.-L."/>
            <person name="Saada N."/>
            <person name="Tang L."/>
            <person name="Weissenberger G."/>
            <person name="Zhu Y."/>
            <person name="Hemphill L."/>
            <person name="Shang Y."/>
            <person name="Youmans B."/>
            <person name="Ayvaz T."/>
            <person name="Ross M."/>
            <person name="Santibanez J."/>
            <person name="Aqrawi P."/>
            <person name="Gross S."/>
            <person name="Joshi V."/>
            <person name="Fowler G."/>
            <person name="Nazareth L."/>
            <person name="Reid J."/>
            <person name="Worley K."/>
            <person name="Petrosino J."/>
            <person name="Highlander S."/>
            <person name="Gibbs R."/>
        </authorList>
    </citation>
    <scope>NUCLEOTIDE SEQUENCE [LARGE SCALE GENOMIC DNA]</scope>
    <source>
        <strain evidence="1 2">F0287</strain>
    </source>
</reference>
<protein>
    <submittedName>
        <fullName evidence="1">Uncharacterized protein</fullName>
    </submittedName>
</protein>
<dbReference type="EMBL" id="AEOH01000037">
    <property type="protein sequence ID" value="EFS97317.1"/>
    <property type="molecule type" value="Genomic_DNA"/>
</dbReference>